<name>A0A1I9KK84_9CAUD</name>
<dbReference type="Pfam" id="PF09643">
    <property type="entry name" value="YopX"/>
    <property type="match status" value="1"/>
</dbReference>
<protein>
    <recommendedName>
        <fullName evidence="1">YopX protein domain-containing protein</fullName>
    </recommendedName>
</protein>
<dbReference type="SUPFAM" id="SSF159006">
    <property type="entry name" value="YopX-like"/>
    <property type="match status" value="1"/>
</dbReference>
<accession>A0A1I9KK84</accession>
<evidence type="ECO:0000313" key="3">
    <source>
        <dbReference type="Proteomes" id="UP000223158"/>
    </source>
</evidence>
<evidence type="ECO:0000313" key="2">
    <source>
        <dbReference type="EMBL" id="ALY06858.1"/>
    </source>
</evidence>
<organism evidence="2 3">
    <name type="scientific">Lactobacillus phage SA-C12</name>
    <dbReference type="NCBI Taxonomy" id="1755697"/>
    <lineage>
        <taxon>Viruses</taxon>
        <taxon>Duplodnaviria</taxon>
        <taxon>Heunggongvirae</taxon>
        <taxon>Uroviricota</taxon>
        <taxon>Caudoviricetes</taxon>
        <taxon>Tybeckvirinae</taxon>
        <taxon>Lenusvirus</taxon>
        <taxon>Lenusvirus SAC12</taxon>
    </lineage>
</organism>
<keyword evidence="3" id="KW-1185">Reference proteome</keyword>
<dbReference type="InterPro" id="IPR019096">
    <property type="entry name" value="YopX_protein"/>
</dbReference>
<sequence length="117" mass="13340">MINSIRLWSEYYKEYVDWYDGVMFDCDGKIYYDDGVASDGDIGIVYEWCTGVKDINDKYIFTGDIIKTKAGRIQIVKQGVLLSDENNIISGFYAEDIKSGNPYTFSPHDKVIGTVHN</sequence>
<dbReference type="Proteomes" id="UP000223158">
    <property type="component" value="Segment"/>
</dbReference>
<proteinExistence type="predicted"/>
<dbReference type="EMBL" id="KU052488">
    <property type="protein sequence ID" value="ALY06858.1"/>
    <property type="molecule type" value="Genomic_DNA"/>
</dbReference>
<feature type="domain" description="YopX protein" evidence="1">
    <location>
        <begin position="49"/>
        <end position="116"/>
    </location>
</feature>
<gene>
    <name evidence="2" type="ORF">SAC12_036</name>
</gene>
<reference evidence="2 3" key="1">
    <citation type="submission" date="2015-11" db="EMBL/GenBank/DDBJ databases">
        <title>Lactobacillus brevis bacteriophage SA-C12: a mosaic Myoviridae member.</title>
        <authorList>
            <person name="Mahony J."/>
        </authorList>
    </citation>
    <scope>NUCLEOTIDE SEQUENCE [LARGE SCALE GENOMIC DNA]</scope>
</reference>
<evidence type="ECO:0000259" key="1">
    <source>
        <dbReference type="Pfam" id="PF09643"/>
    </source>
</evidence>